<evidence type="ECO:0000313" key="2">
    <source>
        <dbReference type="EMBL" id="EMD34228.1"/>
    </source>
</evidence>
<proteinExistence type="predicted"/>
<dbReference type="Proteomes" id="UP000016930">
    <property type="component" value="Unassembled WGS sequence"/>
</dbReference>
<gene>
    <name evidence="2" type="ORF">CERSUDRAFT_75816</name>
</gene>
<organism evidence="2 3">
    <name type="scientific">Ceriporiopsis subvermispora (strain B)</name>
    <name type="common">White-rot fungus</name>
    <name type="synonym">Gelatoporia subvermispora</name>
    <dbReference type="NCBI Taxonomy" id="914234"/>
    <lineage>
        <taxon>Eukaryota</taxon>
        <taxon>Fungi</taxon>
        <taxon>Dikarya</taxon>
        <taxon>Basidiomycota</taxon>
        <taxon>Agaricomycotina</taxon>
        <taxon>Agaricomycetes</taxon>
        <taxon>Polyporales</taxon>
        <taxon>Gelatoporiaceae</taxon>
        <taxon>Gelatoporia</taxon>
    </lineage>
</organism>
<feature type="region of interest" description="Disordered" evidence="1">
    <location>
        <begin position="1"/>
        <end position="25"/>
    </location>
</feature>
<dbReference type="AlphaFoldDB" id="M2QB54"/>
<sequence>MGVHSNLDKQGNVAHGPQDDALGTHPSFVRSQAASLRFAAFVDNMGEDLSHGFDIGQQDGEWDNNDNADIAYEAGSKLATVPAIDKENIEGIGEAAYGCAPLADFSTSDIAFISGARSVDSENVVMTGEIETVER</sequence>
<evidence type="ECO:0000256" key="1">
    <source>
        <dbReference type="SAM" id="MobiDB-lite"/>
    </source>
</evidence>
<dbReference type="HOGENOM" id="CLU_1885507_0_0_1"/>
<reference evidence="2 3" key="1">
    <citation type="journal article" date="2012" name="Proc. Natl. Acad. Sci. U.S.A.">
        <title>Comparative genomics of Ceriporiopsis subvermispora and Phanerochaete chrysosporium provide insight into selective ligninolysis.</title>
        <authorList>
            <person name="Fernandez-Fueyo E."/>
            <person name="Ruiz-Duenas F.J."/>
            <person name="Ferreira P."/>
            <person name="Floudas D."/>
            <person name="Hibbett D.S."/>
            <person name="Canessa P."/>
            <person name="Larrondo L.F."/>
            <person name="James T.Y."/>
            <person name="Seelenfreund D."/>
            <person name="Lobos S."/>
            <person name="Polanco R."/>
            <person name="Tello M."/>
            <person name="Honda Y."/>
            <person name="Watanabe T."/>
            <person name="Watanabe T."/>
            <person name="Ryu J.S."/>
            <person name="Kubicek C.P."/>
            <person name="Schmoll M."/>
            <person name="Gaskell J."/>
            <person name="Hammel K.E."/>
            <person name="St John F.J."/>
            <person name="Vanden Wymelenberg A."/>
            <person name="Sabat G."/>
            <person name="Splinter BonDurant S."/>
            <person name="Syed K."/>
            <person name="Yadav J.S."/>
            <person name="Doddapaneni H."/>
            <person name="Subramanian V."/>
            <person name="Lavin J.L."/>
            <person name="Oguiza J.A."/>
            <person name="Perez G."/>
            <person name="Pisabarro A.G."/>
            <person name="Ramirez L."/>
            <person name="Santoyo F."/>
            <person name="Master E."/>
            <person name="Coutinho P.M."/>
            <person name="Henrissat B."/>
            <person name="Lombard V."/>
            <person name="Magnuson J.K."/>
            <person name="Kuees U."/>
            <person name="Hori C."/>
            <person name="Igarashi K."/>
            <person name="Samejima M."/>
            <person name="Held B.W."/>
            <person name="Barry K.W."/>
            <person name="LaButti K.M."/>
            <person name="Lapidus A."/>
            <person name="Lindquist E.A."/>
            <person name="Lucas S.M."/>
            <person name="Riley R."/>
            <person name="Salamov A.A."/>
            <person name="Hoffmeister D."/>
            <person name="Schwenk D."/>
            <person name="Hadar Y."/>
            <person name="Yarden O."/>
            <person name="de Vries R.P."/>
            <person name="Wiebenga A."/>
            <person name="Stenlid J."/>
            <person name="Eastwood D."/>
            <person name="Grigoriev I.V."/>
            <person name="Berka R.M."/>
            <person name="Blanchette R.A."/>
            <person name="Kersten P."/>
            <person name="Martinez A.T."/>
            <person name="Vicuna R."/>
            <person name="Cullen D."/>
        </authorList>
    </citation>
    <scope>NUCLEOTIDE SEQUENCE [LARGE SCALE GENOMIC DNA]</scope>
    <source>
        <strain evidence="2 3">B</strain>
    </source>
</reference>
<evidence type="ECO:0000313" key="3">
    <source>
        <dbReference type="Proteomes" id="UP000016930"/>
    </source>
</evidence>
<dbReference type="EMBL" id="KB445803">
    <property type="protein sequence ID" value="EMD34228.1"/>
    <property type="molecule type" value="Genomic_DNA"/>
</dbReference>
<protein>
    <submittedName>
        <fullName evidence="2">Uncharacterized protein</fullName>
    </submittedName>
</protein>
<name>M2QB54_CERS8</name>
<keyword evidence="3" id="KW-1185">Reference proteome</keyword>
<accession>M2QB54</accession>